<protein>
    <submittedName>
        <fullName evidence="1">Uncharacterized protein</fullName>
    </submittedName>
</protein>
<gene>
    <name evidence="1" type="ORF">A3C26_01650</name>
</gene>
<dbReference type="EMBL" id="MFCX01000011">
    <property type="protein sequence ID" value="OGE26414.1"/>
    <property type="molecule type" value="Genomic_DNA"/>
</dbReference>
<proteinExistence type="predicted"/>
<organism evidence="1 2">
    <name type="scientific">Candidatus Daviesbacteria bacterium RIFCSPHIGHO2_02_FULL_39_12</name>
    <dbReference type="NCBI Taxonomy" id="1797770"/>
    <lineage>
        <taxon>Bacteria</taxon>
        <taxon>Candidatus Daviesiibacteriota</taxon>
    </lineage>
</organism>
<accession>A0A1F5JCQ0</accession>
<comment type="caution">
    <text evidence="1">The sequence shown here is derived from an EMBL/GenBank/DDBJ whole genome shotgun (WGS) entry which is preliminary data.</text>
</comment>
<name>A0A1F5JCQ0_9BACT</name>
<evidence type="ECO:0000313" key="2">
    <source>
        <dbReference type="Proteomes" id="UP000177042"/>
    </source>
</evidence>
<sequence>MIIPGERLTVFGDIKGMGGDSIRTFLRVTPQHIYGGSYPTCENGRSNEEVIQETGDLLIRAGLPNPLPINPCSSAEDRIERILQDCRARRPEEGLRLFVIDNNPTYLLAAARSLLDNTNPLRNSILKAMTVIQLGTTQPFDHVDTITGARVVNIPSYLVPFPTHPTAAF</sequence>
<dbReference type="AlphaFoldDB" id="A0A1F5JCQ0"/>
<reference evidence="1 2" key="1">
    <citation type="journal article" date="2016" name="Nat. Commun.">
        <title>Thousands of microbial genomes shed light on interconnected biogeochemical processes in an aquifer system.</title>
        <authorList>
            <person name="Anantharaman K."/>
            <person name="Brown C.T."/>
            <person name="Hug L.A."/>
            <person name="Sharon I."/>
            <person name="Castelle C.J."/>
            <person name="Probst A.J."/>
            <person name="Thomas B.C."/>
            <person name="Singh A."/>
            <person name="Wilkins M.J."/>
            <person name="Karaoz U."/>
            <person name="Brodie E.L."/>
            <person name="Williams K.H."/>
            <person name="Hubbard S.S."/>
            <person name="Banfield J.F."/>
        </authorList>
    </citation>
    <scope>NUCLEOTIDE SEQUENCE [LARGE SCALE GENOMIC DNA]</scope>
</reference>
<dbReference type="Proteomes" id="UP000177042">
    <property type="component" value="Unassembled WGS sequence"/>
</dbReference>
<evidence type="ECO:0000313" key="1">
    <source>
        <dbReference type="EMBL" id="OGE26414.1"/>
    </source>
</evidence>